<proteinExistence type="predicted"/>
<accession>A0ABP6ZI88</accession>
<sequence>MAGVRLISADEHVVVRTRTHAKVLVWPAVGLVVLGGLIGSGAAIVPGGFRPAGQVVVVCLGLLVVVWLVLRPFLRWATTTYTLTTHRLITRRGILHRSGKDLPLIRVNDVSYDQSLVDRMFGCGTLEVQTAGENGTIALVDVPDVEHVHAVMSELLFGLAPRPETTEPEWT</sequence>
<dbReference type="PANTHER" id="PTHR37938">
    <property type="entry name" value="BLL0215 PROTEIN"/>
    <property type="match status" value="1"/>
</dbReference>
<keyword evidence="1" id="KW-0812">Transmembrane</keyword>
<dbReference type="InterPro" id="IPR005182">
    <property type="entry name" value="YdbS-like_PH"/>
</dbReference>
<organism evidence="3 4">
    <name type="scientific">Microlunatus ginsengisoli</name>
    <dbReference type="NCBI Taxonomy" id="363863"/>
    <lineage>
        <taxon>Bacteria</taxon>
        <taxon>Bacillati</taxon>
        <taxon>Actinomycetota</taxon>
        <taxon>Actinomycetes</taxon>
        <taxon>Propionibacteriales</taxon>
        <taxon>Propionibacteriaceae</taxon>
        <taxon>Microlunatus</taxon>
    </lineage>
</organism>
<name>A0ABP6ZI88_9ACTN</name>
<dbReference type="PANTHER" id="PTHR37938:SF1">
    <property type="entry name" value="BLL0215 PROTEIN"/>
    <property type="match status" value="1"/>
</dbReference>
<keyword evidence="1" id="KW-0472">Membrane</keyword>
<feature type="transmembrane region" description="Helical" evidence="1">
    <location>
        <begin position="23"/>
        <end position="45"/>
    </location>
</feature>
<dbReference type="EMBL" id="BAABAB010000005">
    <property type="protein sequence ID" value="GAA3607021.1"/>
    <property type="molecule type" value="Genomic_DNA"/>
</dbReference>
<comment type="caution">
    <text evidence="3">The sequence shown here is derived from an EMBL/GenBank/DDBJ whole genome shotgun (WGS) entry which is preliminary data.</text>
</comment>
<evidence type="ECO:0000313" key="4">
    <source>
        <dbReference type="Proteomes" id="UP001501490"/>
    </source>
</evidence>
<feature type="transmembrane region" description="Helical" evidence="1">
    <location>
        <begin position="51"/>
        <end position="70"/>
    </location>
</feature>
<keyword evidence="4" id="KW-1185">Reference proteome</keyword>
<evidence type="ECO:0000259" key="2">
    <source>
        <dbReference type="Pfam" id="PF03703"/>
    </source>
</evidence>
<evidence type="ECO:0000313" key="3">
    <source>
        <dbReference type="EMBL" id="GAA3607021.1"/>
    </source>
</evidence>
<protein>
    <submittedName>
        <fullName evidence="3">PH domain-containing protein</fullName>
    </submittedName>
</protein>
<evidence type="ECO:0000256" key="1">
    <source>
        <dbReference type="SAM" id="Phobius"/>
    </source>
</evidence>
<reference evidence="4" key="1">
    <citation type="journal article" date="2019" name="Int. J. Syst. Evol. Microbiol.">
        <title>The Global Catalogue of Microorganisms (GCM) 10K type strain sequencing project: providing services to taxonomists for standard genome sequencing and annotation.</title>
        <authorList>
            <consortium name="The Broad Institute Genomics Platform"/>
            <consortium name="The Broad Institute Genome Sequencing Center for Infectious Disease"/>
            <person name="Wu L."/>
            <person name="Ma J."/>
        </authorList>
    </citation>
    <scope>NUCLEOTIDE SEQUENCE [LARGE SCALE GENOMIC DNA]</scope>
    <source>
        <strain evidence="4">JCM 16929</strain>
    </source>
</reference>
<dbReference type="Pfam" id="PF03703">
    <property type="entry name" value="bPH_2"/>
    <property type="match status" value="1"/>
</dbReference>
<keyword evidence="1" id="KW-1133">Transmembrane helix</keyword>
<feature type="domain" description="YdbS-like PH" evidence="2">
    <location>
        <begin position="76"/>
        <end position="149"/>
    </location>
</feature>
<dbReference type="Proteomes" id="UP001501490">
    <property type="component" value="Unassembled WGS sequence"/>
</dbReference>
<gene>
    <name evidence="3" type="ORF">GCM10022236_06020</name>
</gene>
<dbReference type="RefSeq" id="WP_344801600.1">
    <property type="nucleotide sequence ID" value="NZ_BAABAB010000005.1"/>
</dbReference>